<feature type="domain" description="Fibronectin type-III" evidence="3">
    <location>
        <begin position="1163"/>
        <end position="1257"/>
    </location>
</feature>
<dbReference type="PROSITE" id="PS50853">
    <property type="entry name" value="FN3"/>
    <property type="match status" value="20"/>
</dbReference>
<organism evidence="4 5">
    <name type="scientific">Perkinsus olseni</name>
    <name type="common">Perkinsus atlanticus</name>
    <dbReference type="NCBI Taxonomy" id="32597"/>
    <lineage>
        <taxon>Eukaryota</taxon>
        <taxon>Sar</taxon>
        <taxon>Alveolata</taxon>
        <taxon>Perkinsozoa</taxon>
        <taxon>Perkinsea</taxon>
        <taxon>Perkinsida</taxon>
        <taxon>Perkinsidae</taxon>
        <taxon>Perkinsus</taxon>
    </lineage>
</organism>
<dbReference type="SMART" id="SM00060">
    <property type="entry name" value="FN3"/>
    <property type="match status" value="27"/>
</dbReference>
<dbReference type="InterPro" id="IPR013783">
    <property type="entry name" value="Ig-like_fold"/>
</dbReference>
<name>A0A7J6TE86_PEROL</name>
<feature type="domain" description="Fibronectin type-III" evidence="3">
    <location>
        <begin position="3842"/>
        <end position="3945"/>
    </location>
</feature>
<feature type="domain" description="Fibronectin type-III" evidence="3">
    <location>
        <begin position="1963"/>
        <end position="2058"/>
    </location>
</feature>
<feature type="domain" description="Fibronectin type-III" evidence="3">
    <location>
        <begin position="4058"/>
        <end position="4148"/>
    </location>
</feature>
<feature type="domain" description="Fibronectin type-III" evidence="3">
    <location>
        <begin position="2276"/>
        <end position="2378"/>
    </location>
</feature>
<dbReference type="Proteomes" id="UP000553632">
    <property type="component" value="Unassembled WGS sequence"/>
</dbReference>
<feature type="domain" description="Fibronectin type-III" evidence="3">
    <location>
        <begin position="2179"/>
        <end position="2273"/>
    </location>
</feature>
<feature type="region of interest" description="Disordered" evidence="2">
    <location>
        <begin position="1149"/>
        <end position="1172"/>
    </location>
</feature>
<keyword evidence="5" id="KW-1185">Reference proteome</keyword>
<feature type="domain" description="Fibronectin type-III" evidence="3">
    <location>
        <begin position="1753"/>
        <end position="1852"/>
    </location>
</feature>
<evidence type="ECO:0000313" key="5">
    <source>
        <dbReference type="Proteomes" id="UP000553632"/>
    </source>
</evidence>
<dbReference type="InterPro" id="IPR050964">
    <property type="entry name" value="Striated_Muscle_Regulatory"/>
</dbReference>
<reference evidence="4 5" key="1">
    <citation type="submission" date="2020-04" db="EMBL/GenBank/DDBJ databases">
        <title>Perkinsus olseni comparative genomics.</title>
        <authorList>
            <person name="Bogema D.R."/>
        </authorList>
    </citation>
    <scope>NUCLEOTIDE SEQUENCE [LARGE SCALE GENOMIC DNA]</scope>
    <source>
        <strain evidence="4 5">ATCC PRA-207</strain>
    </source>
</reference>
<feature type="compositionally biased region" description="Low complexity" evidence="2">
    <location>
        <begin position="1151"/>
        <end position="1172"/>
    </location>
</feature>
<feature type="domain" description="Fibronectin type-III" evidence="3">
    <location>
        <begin position="1556"/>
        <end position="1653"/>
    </location>
</feature>
<dbReference type="SUPFAM" id="SSF49265">
    <property type="entry name" value="Fibronectin type III"/>
    <property type="match status" value="15"/>
</dbReference>
<proteinExistence type="predicted"/>
<feature type="domain" description="Fibronectin type-III" evidence="3">
    <location>
        <begin position="2483"/>
        <end position="2582"/>
    </location>
</feature>
<protein>
    <recommendedName>
        <fullName evidence="3">Fibronectin type-III domain-containing protein</fullName>
    </recommendedName>
</protein>
<evidence type="ECO:0000256" key="1">
    <source>
        <dbReference type="ARBA" id="ARBA00022737"/>
    </source>
</evidence>
<feature type="domain" description="Fibronectin type-III" evidence="3">
    <location>
        <begin position="1456"/>
        <end position="1554"/>
    </location>
</feature>
<feature type="domain" description="Fibronectin type-III" evidence="3">
    <location>
        <begin position="2065"/>
        <end position="2178"/>
    </location>
</feature>
<feature type="non-terminal residue" evidence="4">
    <location>
        <position position="1"/>
    </location>
</feature>
<feature type="region of interest" description="Disordered" evidence="2">
    <location>
        <begin position="2276"/>
        <end position="2298"/>
    </location>
</feature>
<sequence length="4158" mass="437621">SQDALHDGRLAFTQPFAVLAGTSNKFVAHPRVVTPVTSDGFGFSFSAEEAGLYWAMVRGYTAAVPTSADVMSGVGATGGVGCRVAGALVTVGNETAYLTGCQMLHDRDYALYVYVTSVSGYGDGSLWLPGVHLRTPKSNSFIRPPGPYIWPNPPSNTTVTVEGVAPARSGMLWMVVSLREDRERITPATMKAAPPLYSTVCYRQSISVTATTNLSGGLNVFSGCGLWSGERARYTLNLYVEDTLGGDDGTLEQIDFVTKGSNYFLGSGPEVYNVTAAGCDVDTRVGTVGKLWMFIVPEGCRYNQTAASAKALTCRVGTQGCYYDGASIAPSQPIRSLTNCSLNVTGSYHLVVYVSDATSSANLDGQLAIVNVTDQSGVSVFNLTNTTANSFHQGTPFIAATPDGDVVTFGVTVIRSGYIWAVVWDGYTAVTKETIMNGSAGVAAGPQCTVERAGIFGEVEKIFTMRDCRLVHGRQYRLLVYASGTFGDTLGEVAEPLDLTVAPGTNNHFLRLPQVNASTDAGFNSTTVRFWAARSGYAWAMVVEAHKLSGLTASGTMAFSERSNPLAGVQSDNNCTRGPEVVVNSSYTVWELHNCTAEFNGRYSVVVYLSGEARGTAGTIGWSNDFTVRRSNTFHVRPKMVRPASSDGVYVEFACVEAGRYWMQIATRVNASRIGPREMRSSDLATGHVGSCMKFNQACPSLTSVMVELSGCDLHNGTEYTLLTYVEEGTLDFDGELDQLDFSVEVANSFILGPRVTSVAAPDGFNFEFTPAAVGKYWAYVVHEANSSRVDARAIRASPKIYAATMAATCEVTGGAIASTGHWPNHVTSVNFTGCGFTRNTKYALFVYVDDEIAGGSGQLSEAVPVFIGKSNDFSKAPLLTSTPTTTAITVSFTPASNGMAWGIVSLRGAVVSAAQMKSVSPPTAPGATTAVFQGVGVTAGVQVAWQFLATYQAGGLYTVHIYLDDGTIGATDGEFSRLDVAIPNAVSNRFATNPYLNGAVTTDGFTVSFVPEMARGKLWVFVVRSEADGGPPAMTESHARMGRGALGGTECKRSGLLVTNAQQNIGLSGCGLHHNESFYVWVYVEGYYYNSAPTMPDGSLHPPLMVMVPLDASAAVQDTMQLRYRDGDVTAGDTYTYTIRAKNAVGVGHPSQSSPPLLAAGPPSTPSSPLCTSTTRTSAFLQWAEPDDQGATIRSYSLELQRDNGTWEEVYSGTTTSYVASMLTTGAQYSFRVAAKNDAGIGNHSEATTLWACAPPQAPRGLYISARSLSSITVAWLTPLDDGGCAIASYLVLWDGVEHSVDSSLAYTAGSLTAESRHAVQVRSVTNGGLSTWTQEAAVWAQVPPSAVSAPNVSYSNRTAIGLSWSSPSGGGSVKSYTVFMDDGHGGAVNRVVASTDPTVTSADVDLSDGLVAGQRYCFVVSADNEGTVGDGGGGAMLVETSTRSSDMCAHAAEAPSSPQNVQLLRSIATQIEVRWSVPVDDGGLAVLHYEVEVQDHALGYWVLIATTSATTVSTVFDSCTTGNLYSFRVRAENLVQWSDYSTVATGYCALPPSAPTGLDRVNSSRSYVGLTWNPPAQINGASLISYKVYARSSLGNAAPFVVHDAAAALRYAEHRTGIVTGAEYTYWVTASNEAGEGAQSSSVTVIAAGLPGAPTNLRVASRSRTNISFAWDAPSDDGGSSITHYEVYYGTSAGAITTRGWLGGGTVSGTLYLSAGSLYYFQVGACNVVSAYPSGSCTRSSVKAEYVATVPPVVPALELVSTSASSITLQWASGSDDGGSPLTSYRVYRDDGRGGAVTQMVCDSLTPTLCIATGLSGGFEYRFQMGVVNVVGESARGSTVTLRACELPPPPVNVAPSQRESGQITLAWSPPTMVTSACPILGYQILAAASEASYWCDSVTYYIVGEVVGDVRSYHYNAGDTGGYCLKVRSANFQTQQTANTSIVGPPSSIIWARAAGVPSAPGPVQWVSSNDTYMEVQWTASNSTGGLPILNYQLQRDDGLGGSQWTTVASPTTLTSPVAGLTPGLRYGFRVRGVNNVTLTNALADVVDCCWSPVSYIHAASAPQQPYTLDIYADSSDRLGDSAVRVRWVYNATIAVMAPSAGLPVTAFKLYRSAGGLATALDVLVYDGSDPSAADFVVTGLTPSETYRFGATAVNAVGESSKDQYITVTCCVAPGRMARPSVGPPTGADSAVELHWTAPDSTGGMALTEYRVYRDDGNLGDITTSVYSGGTDLATVVSSGLTVGKHYRFVVEAMNAVGAGASSPVLNYQVCGPPSPPDSGTASERTDTTARISWTPSGSTGGNGCLLDRYEVSLREGSGGPFTVVKTVGPSVISYVHTGLGPGHSYTFKVVAYNGAYASFAPEANVTFTAGSPPSAIPTAPTFISGQVTPSLSLSVAHGTAESSSLPVLEYQFLIRPCNVAGNDTFISARLAGTLTLTTTNYPQLSAGIVYCIRARAFNVNGWSAHSPTARLMASDLPAAPSSLQFAGGTATTLEVEWSSAVPPASSAPVVSFEVVYIDLSSDPSVEHKLIISGSGQSAVLSGLTSANVYRVKVRACSLNGCGGYSSHLDLACGGVPDAPSAPVLSSSTDGSVTVAWTFPGSNGGVPIQKFFVYTSVDSGGSYSLDSTVAASTLTQTISCTAASYIMVKVAASNGVGGAYGTDPMGPYSGALGTYCAAEPDTPATAPNITATGSLLTVNLPSPSVAELHSVAHTGWTVYIDDLDDDDAEYAVFRVYDTGTAWLRTPTGVVRGHSYRAYVEICSVVGCSGGSPVSEAATAADAPTAPTNLRATNTTNDAITVEWDHDGVDGGSPITAWLVYTSTDGSSFNHSTTIDGAATNFSGRTHVQACAVVGGVASSMQYVWFAVAAQNMAGVSAQSPPVAVHCSGPPRTPSTAPSLVSTSATAITVGWSLPHATADLYGAKYLGITVCIDDDDGNTADKSCVDVDSTVQTTHQFTSLQAGLTYLVSYQLRTESGSSGWSPAASVVAAAVPESPRNVRVMSVGDTSVTIGWNNTGYNGGSPVTSNAVYKSTDLGVTWSTASSSIAPNILVLATSCTQAQYVYFYVTATNLAGESARSEVVTTRCCDTPDQPSPPQRVSRSADSITVSYSISTAGLHSCSLVGWNVYVDNGVGGPFTQHHINDGSQLEFTASGLTAGAFYLFKVQAISESGVGAESNVVNISAADPPGAPIGLAVINSTDASISLSWDMNGVSDGGAKVNYYYIHATGDVYCNSWPGTAQATVFASGGVLNHTVDCTSISGLVGSFSQEYLCLAVSAANIAGTSARSDHIKWRCSDKPDTPTTGLSVDRLYSSKTSMRLEWSSPGGLHGAFVRGFELDYDDGLNGLYTTVKIGSATQRSYTIEGLTTGRTYRTRYRVVSETGTSLSSPIASHLAAAMPSAPSAPTYYNYTVAGTTMTVTWTWSGDNGGSSIIGWHVSTGITPDNMGYPLAVPAYSRYFSFDCMFVRDAANTTYNLHNNYTYAKVAALNGGGPGYYSPVSRVWCSERPQPPVVEEDEDATSEIPFAASACGDTSVAIKWTVPNNSLTYGAPLKSTLIYMGSSNLSLSLYDEVLNTAARTYRVTSGIVAGRAYYFQVAVKSAAAEGNRSEIVEVRACKQMEQPDPPFRADGNATHNLIGWLAPVNYGCPITGFRLFAQHSGLTWQSVYPYLDPPGLNLTSPFDSSLTASWAMQHYMDCRQSATLQVSYYLRVYSTKGFRDSASVTLTCASVPEKMAVPSQIAGLSSSNMTIGLNWTQPAMNNGTVVGYRVYRNTGPATAVDLATPDTTCGRELIPYPTSCILSGLVSGTDYQIRISAVNTIGEGPLSDIVTFTAGSSPGVPTQPINTLASNSSTLRYQWTAAVSNGIPLRRYRFKLWEVGAGMANTWMGSIGSPPPSDINITTAEVPSLAPKKQYQLCVMAENSLGWVSDCSELSKALITDYDDHLDLPGWTLDRPSYGVAATIWRNDTDWPRAGTIKLRWSEVFDTGGDDQANIEYQLQGGVNDTSYQILYNGTDPWVEVNLTSGVTWQFRARARNRRQDWSEFSTAFSATSCDLPSAPTNFNITTGTFIAVSWSPPASAGGSFISGYKICSTSEAQCTSTNSTTAYHQWPRPSVSANVTFTAQAENACGYGTASLLECDPSSAGCVDNCCPSQR</sequence>
<accession>A0A7J6TE86</accession>
<feature type="domain" description="Fibronectin type-III" evidence="3">
    <location>
        <begin position="1348"/>
        <end position="1447"/>
    </location>
</feature>
<evidence type="ECO:0000256" key="2">
    <source>
        <dbReference type="SAM" id="MobiDB-lite"/>
    </source>
</evidence>
<feature type="domain" description="Fibronectin type-III" evidence="3">
    <location>
        <begin position="1655"/>
        <end position="1749"/>
    </location>
</feature>
<evidence type="ECO:0000313" key="4">
    <source>
        <dbReference type="EMBL" id="KAF4743598.1"/>
    </source>
</evidence>
<feature type="domain" description="Fibronectin type-III" evidence="3">
    <location>
        <begin position="3305"/>
        <end position="3403"/>
    </location>
</feature>
<feature type="domain" description="Fibronectin type-III" evidence="3">
    <location>
        <begin position="1259"/>
        <end position="1347"/>
    </location>
</feature>
<dbReference type="Pfam" id="PF00041">
    <property type="entry name" value="fn3"/>
    <property type="match status" value="11"/>
</dbReference>
<feature type="compositionally biased region" description="Polar residues" evidence="2">
    <location>
        <begin position="2281"/>
        <end position="2298"/>
    </location>
</feature>
<dbReference type="OMA" id="RVDITWA"/>
<evidence type="ECO:0000259" key="3">
    <source>
        <dbReference type="PROSITE" id="PS50853"/>
    </source>
</evidence>
<dbReference type="InterPro" id="IPR003961">
    <property type="entry name" value="FN3_dom"/>
</dbReference>
<dbReference type="CDD" id="cd00063">
    <property type="entry name" value="FN3"/>
    <property type="match status" value="18"/>
</dbReference>
<dbReference type="Gene3D" id="2.60.40.10">
    <property type="entry name" value="Immunoglobulins"/>
    <property type="match status" value="23"/>
</dbReference>
<feature type="domain" description="Fibronectin type-III" evidence="3">
    <location>
        <begin position="3095"/>
        <end position="3190"/>
    </location>
</feature>
<feature type="domain" description="Fibronectin type-III" evidence="3">
    <location>
        <begin position="2892"/>
        <end position="2995"/>
    </location>
</feature>
<dbReference type="InterPro" id="IPR036116">
    <property type="entry name" value="FN3_sf"/>
</dbReference>
<feature type="domain" description="Fibronectin type-III" evidence="3">
    <location>
        <begin position="2380"/>
        <end position="2480"/>
    </location>
</feature>
<dbReference type="EMBL" id="JABANO010011365">
    <property type="protein sequence ID" value="KAF4743598.1"/>
    <property type="molecule type" value="Genomic_DNA"/>
</dbReference>
<feature type="domain" description="Fibronectin type-III" evidence="3">
    <location>
        <begin position="3739"/>
        <end position="3839"/>
    </location>
</feature>
<feature type="domain" description="Fibronectin type-III" evidence="3">
    <location>
        <begin position="2998"/>
        <end position="3092"/>
    </location>
</feature>
<gene>
    <name evidence="4" type="ORF">FOZ63_014093</name>
</gene>
<comment type="caution">
    <text evidence="4">The sequence shown here is derived from an EMBL/GenBank/DDBJ whole genome shotgun (WGS) entry which is preliminary data.</text>
</comment>
<dbReference type="PANTHER" id="PTHR13817:SF166">
    <property type="entry name" value="NEURONAL IGCAM-RELATED"/>
    <property type="match status" value="1"/>
</dbReference>
<keyword evidence="1" id="KW-0677">Repeat</keyword>
<dbReference type="PANTHER" id="PTHR13817">
    <property type="entry name" value="TITIN"/>
    <property type="match status" value="1"/>
</dbReference>